<feature type="transmembrane region" description="Helical" evidence="1">
    <location>
        <begin position="6"/>
        <end position="27"/>
    </location>
</feature>
<evidence type="ECO:0000256" key="1">
    <source>
        <dbReference type="SAM" id="Phobius"/>
    </source>
</evidence>
<dbReference type="AlphaFoldDB" id="A0A7C0YAQ1"/>
<feature type="transmembrane region" description="Helical" evidence="1">
    <location>
        <begin position="183"/>
        <end position="202"/>
    </location>
</feature>
<evidence type="ECO:0008006" key="3">
    <source>
        <dbReference type="Google" id="ProtNLM"/>
    </source>
</evidence>
<keyword evidence="1" id="KW-0472">Membrane</keyword>
<keyword evidence="1" id="KW-0812">Transmembrane</keyword>
<dbReference type="EMBL" id="DRBS01000285">
    <property type="protein sequence ID" value="HDD44712.1"/>
    <property type="molecule type" value="Genomic_DNA"/>
</dbReference>
<evidence type="ECO:0000313" key="2">
    <source>
        <dbReference type="EMBL" id="HDD44712.1"/>
    </source>
</evidence>
<reference evidence="2" key="1">
    <citation type="journal article" date="2020" name="mSystems">
        <title>Genome- and Community-Level Interaction Insights into Carbon Utilization and Element Cycling Functions of Hydrothermarchaeota in Hydrothermal Sediment.</title>
        <authorList>
            <person name="Zhou Z."/>
            <person name="Liu Y."/>
            <person name="Xu W."/>
            <person name="Pan J."/>
            <person name="Luo Z.H."/>
            <person name="Li M."/>
        </authorList>
    </citation>
    <scope>NUCLEOTIDE SEQUENCE [LARGE SCALE GENOMIC DNA]</scope>
    <source>
        <strain evidence="2">HyVt-233</strain>
    </source>
</reference>
<organism evidence="2">
    <name type="scientific">Desulfofervidus auxilii</name>
    <dbReference type="NCBI Taxonomy" id="1621989"/>
    <lineage>
        <taxon>Bacteria</taxon>
        <taxon>Pseudomonadati</taxon>
        <taxon>Thermodesulfobacteriota</taxon>
        <taxon>Candidatus Desulfofervidia</taxon>
        <taxon>Candidatus Desulfofervidales</taxon>
        <taxon>Candidatus Desulfofervidaceae</taxon>
        <taxon>Candidatus Desulfofervidus</taxon>
    </lineage>
</organism>
<name>A0A7C0YAQ1_DESA2</name>
<protein>
    <recommendedName>
        <fullName evidence="3">S-layer protein C-terminal domain-containing protein</fullName>
    </recommendedName>
</protein>
<gene>
    <name evidence="2" type="ORF">ENG63_07630</name>
</gene>
<dbReference type="Proteomes" id="UP000886289">
    <property type="component" value="Unassembled WGS sequence"/>
</dbReference>
<keyword evidence="1" id="KW-1133">Transmembrane helix</keyword>
<accession>A0A7C0YAQ1</accession>
<sequence>MTKLITILAGVISSLLAVFLVESYLIVKRKIHRRRLKKVLSFHGQVCHIIAPIYHQELKNGLIHYRDAYAFSHLFELCHRLNVEGKLIPFHKISDVAEADDLIVVGGPLSNKITSNYLRKYCPGFQLIYEKEASEFKELPAAANVRYVTGFRCGKHVLMANDDEEYGILVKITEKELDQERTVHIVFGYSGIGTGAAAYFLWKYYGKLFKKFGENKYFIAMKVSRHESYKSISATYIDLTSDAFEESG</sequence>
<comment type="caution">
    <text evidence="2">The sequence shown here is derived from an EMBL/GenBank/DDBJ whole genome shotgun (WGS) entry which is preliminary data.</text>
</comment>
<proteinExistence type="predicted"/>